<feature type="transmembrane region" description="Helical" evidence="7">
    <location>
        <begin position="481"/>
        <end position="500"/>
    </location>
</feature>
<keyword evidence="6" id="KW-0325">Glycoprotein</keyword>
<evidence type="ECO:0000313" key="9">
    <source>
        <dbReference type="WBParaSite" id="ACRNAN_scaffold2644.g31950.t1"/>
    </source>
</evidence>
<evidence type="ECO:0000256" key="1">
    <source>
        <dbReference type="ARBA" id="ARBA00004370"/>
    </source>
</evidence>
<evidence type="ECO:0000256" key="5">
    <source>
        <dbReference type="ARBA" id="ARBA00023136"/>
    </source>
</evidence>
<evidence type="ECO:0000256" key="7">
    <source>
        <dbReference type="SAM" id="Phobius"/>
    </source>
</evidence>
<dbReference type="GO" id="GO:0016020">
    <property type="term" value="C:membrane"/>
    <property type="evidence" value="ECO:0007669"/>
    <property type="project" value="UniProtKB-SubCell"/>
</dbReference>
<comment type="similarity">
    <text evidence="2">Belongs to the CD36 family.</text>
</comment>
<dbReference type="GO" id="GO:0005044">
    <property type="term" value="F:scavenger receptor activity"/>
    <property type="evidence" value="ECO:0007669"/>
    <property type="project" value="TreeGrafter"/>
</dbReference>
<dbReference type="GO" id="GO:0005737">
    <property type="term" value="C:cytoplasm"/>
    <property type="evidence" value="ECO:0007669"/>
    <property type="project" value="TreeGrafter"/>
</dbReference>
<keyword evidence="8" id="KW-1185">Reference proteome</keyword>
<comment type="subcellular location">
    <subcellularLocation>
        <location evidence="1">Membrane</location>
    </subcellularLocation>
</comment>
<dbReference type="PRINTS" id="PR01609">
    <property type="entry name" value="CD36FAMILY"/>
</dbReference>
<evidence type="ECO:0000256" key="3">
    <source>
        <dbReference type="ARBA" id="ARBA00022692"/>
    </source>
</evidence>
<name>A0A914DHS7_9BILA</name>
<keyword evidence="3 7" id="KW-0812">Transmembrane</keyword>
<dbReference type="WBParaSite" id="ACRNAN_scaffold2644.g31950.t1">
    <property type="protein sequence ID" value="ACRNAN_scaffold2644.g31950.t1"/>
    <property type="gene ID" value="ACRNAN_scaffold2644.g31950"/>
</dbReference>
<accession>A0A914DHS7</accession>
<sequence length="533" mass="61359">MAIVRSQLILSHEISGRLAEGTYLWYKPPVNNVMNFYLYNVTNPDRIIFYGEKPQVVEIGPFAIVESESKREYEFRDKDTKLWYKNYKTYVYNESLSCPVCKYDSIVNIANLPALGAIGEILDPKYNVSKNILLYKYTKFGEVMFDGYNDALLSAAHSDLLKELDQLCNCSIIPVPVPAMEKLAMFYQYNNTNDDEYVINTGKDDINQYGKIISWAGTNQLPAEWWGTEQARMINGSDSGSFQPPGLNKSSVNRFFMSFLCRSLYMTYSDESTVHDIPTYEFQTPIETFDTTLEENRGFRYENREKINYFPDWPDCRNVPKKNVTCPLPDYIDCALKENLCHACCNGSFVNKTYILPPGMYYTACYPGKYQASPFYLIFSAPHFAFSPPEVAESLVGQYPKLPDHVPFIYNHERISSAISKIDFRFQVNIPMYRSKVPIMANNFPNKILPVLWVQAEAYLQDFAYDTLHLAFVLVPKLVDYGKIFTLLLALLFAALAFICSRRKTKVDYDLNGARLNLIRPNDTSVIENHPWN</sequence>
<dbReference type="PANTHER" id="PTHR11923">
    <property type="entry name" value="SCAVENGER RECEPTOR CLASS B TYPE-1 SR-B1"/>
    <property type="match status" value="1"/>
</dbReference>
<protein>
    <submittedName>
        <fullName evidence="9">Uncharacterized protein</fullName>
    </submittedName>
</protein>
<dbReference type="Pfam" id="PF01130">
    <property type="entry name" value="CD36"/>
    <property type="match status" value="1"/>
</dbReference>
<dbReference type="InterPro" id="IPR002159">
    <property type="entry name" value="CD36_fam"/>
</dbReference>
<reference evidence="9" key="1">
    <citation type="submission" date="2022-11" db="UniProtKB">
        <authorList>
            <consortium name="WormBaseParasite"/>
        </authorList>
    </citation>
    <scope>IDENTIFICATION</scope>
</reference>
<dbReference type="AlphaFoldDB" id="A0A914DHS7"/>
<dbReference type="PANTHER" id="PTHR11923:SF55">
    <property type="entry name" value="SCAVENGER RECEPTOR (CD36 FAMILY) RELATED"/>
    <property type="match status" value="1"/>
</dbReference>
<evidence type="ECO:0000313" key="8">
    <source>
        <dbReference type="Proteomes" id="UP000887540"/>
    </source>
</evidence>
<keyword evidence="4 7" id="KW-1133">Transmembrane helix</keyword>
<evidence type="ECO:0000256" key="4">
    <source>
        <dbReference type="ARBA" id="ARBA00022989"/>
    </source>
</evidence>
<proteinExistence type="inferred from homology"/>
<organism evidence="8 9">
    <name type="scientific">Acrobeloides nanus</name>
    <dbReference type="NCBI Taxonomy" id="290746"/>
    <lineage>
        <taxon>Eukaryota</taxon>
        <taxon>Metazoa</taxon>
        <taxon>Ecdysozoa</taxon>
        <taxon>Nematoda</taxon>
        <taxon>Chromadorea</taxon>
        <taxon>Rhabditida</taxon>
        <taxon>Tylenchina</taxon>
        <taxon>Cephalobomorpha</taxon>
        <taxon>Cephaloboidea</taxon>
        <taxon>Cephalobidae</taxon>
        <taxon>Acrobeloides</taxon>
    </lineage>
</organism>
<evidence type="ECO:0000256" key="6">
    <source>
        <dbReference type="ARBA" id="ARBA00023180"/>
    </source>
</evidence>
<dbReference type="Proteomes" id="UP000887540">
    <property type="component" value="Unplaced"/>
</dbReference>
<keyword evidence="5 7" id="KW-0472">Membrane</keyword>
<evidence type="ECO:0000256" key="2">
    <source>
        <dbReference type="ARBA" id="ARBA00010532"/>
    </source>
</evidence>